<evidence type="ECO:0000256" key="2">
    <source>
        <dbReference type="ARBA" id="ARBA00022692"/>
    </source>
</evidence>
<feature type="transmembrane region" description="Helical" evidence="5">
    <location>
        <begin position="214"/>
        <end position="234"/>
    </location>
</feature>
<dbReference type="PANTHER" id="PTHR47547">
    <property type="match status" value="1"/>
</dbReference>
<name>A0ABV6N9D5_9PSEU</name>
<dbReference type="InterPro" id="IPR002293">
    <property type="entry name" value="AA/rel_permease1"/>
</dbReference>
<evidence type="ECO:0000256" key="1">
    <source>
        <dbReference type="ARBA" id="ARBA00004141"/>
    </source>
</evidence>
<organism evidence="6 7">
    <name type="scientific">Kutzneria chonburiensis</name>
    <dbReference type="NCBI Taxonomy" id="1483604"/>
    <lineage>
        <taxon>Bacteria</taxon>
        <taxon>Bacillati</taxon>
        <taxon>Actinomycetota</taxon>
        <taxon>Actinomycetes</taxon>
        <taxon>Pseudonocardiales</taxon>
        <taxon>Pseudonocardiaceae</taxon>
        <taxon>Kutzneria</taxon>
    </lineage>
</organism>
<feature type="transmembrane region" description="Helical" evidence="5">
    <location>
        <begin position="444"/>
        <end position="465"/>
    </location>
</feature>
<keyword evidence="3 5" id="KW-1133">Transmembrane helix</keyword>
<dbReference type="Proteomes" id="UP001589810">
    <property type="component" value="Unassembled WGS sequence"/>
</dbReference>
<evidence type="ECO:0000256" key="3">
    <source>
        <dbReference type="ARBA" id="ARBA00022989"/>
    </source>
</evidence>
<keyword evidence="7" id="KW-1185">Reference proteome</keyword>
<dbReference type="InterPro" id="IPR052962">
    <property type="entry name" value="AA_Transporter_AGT"/>
</dbReference>
<protein>
    <submittedName>
        <fullName evidence="6">APC family permease</fullName>
    </submittedName>
</protein>
<feature type="transmembrane region" description="Helical" evidence="5">
    <location>
        <begin position="417"/>
        <end position="438"/>
    </location>
</feature>
<feature type="transmembrane region" description="Helical" evidence="5">
    <location>
        <begin position="515"/>
        <end position="534"/>
    </location>
</feature>
<dbReference type="Pfam" id="PF13520">
    <property type="entry name" value="AA_permease_2"/>
    <property type="match status" value="1"/>
</dbReference>
<dbReference type="PIRSF" id="PIRSF006060">
    <property type="entry name" value="AA_transporter"/>
    <property type="match status" value="1"/>
</dbReference>
<feature type="transmembrane region" description="Helical" evidence="5">
    <location>
        <begin position="477"/>
        <end position="495"/>
    </location>
</feature>
<sequence length="559" mass="58909">MASPSNVASSPGGSGHFKRTVGFYGLMFISLGSIIGSGWLLGALNAAKVAGPASLISWVLAAAMLAVLALIHAELGAAYPVAGGTARFPLFAFGGFAGFIAGWSAWLQAVAIAPIEVEAALQYSDSIPWVKDHLALLHVGGDLDGTLSTSGFIWATVLMIIFTVVNIVGVKLLSESNTVAVLWKTAVPLLTVFVLLPLSFHGSNFTAGGGFMPFGLHGVFAALPVGVVFALQGFEQCIQLAAEAANPKRDLSRAVLVAMGIGALVYILLEVAFVGSLDPSALVHGWSNPMDKGAFGPYAALAIAAGASWLAWVLYIDAVISPAGTGLIYVGTSARLTYALGRDKQIPGVFGKLSIRGVPVWSIVLAFVIGEASFAPFPSWQKLVGIVTSATAVMYAFAPVSLTALRKRDPDRPRPYQTPMPAVLAPLGFVCANLIIYWSGWDTIYKIAGAIAIGLVIFFVTRAFQPAEQRRPLHLKSAQWVIPWIVGLGVLGWLGRYSSDGGPDPSNILPDGIDVLAIVAFSLVIFYWAVNCALSSEKVADAVKQEEEELQQQPEITTA</sequence>
<comment type="caution">
    <text evidence="6">The sequence shown here is derived from an EMBL/GenBank/DDBJ whole genome shotgun (WGS) entry which is preliminary data.</text>
</comment>
<feature type="transmembrane region" description="Helical" evidence="5">
    <location>
        <begin position="152"/>
        <end position="174"/>
    </location>
</feature>
<evidence type="ECO:0000313" key="6">
    <source>
        <dbReference type="EMBL" id="MFC0548581.1"/>
    </source>
</evidence>
<proteinExistence type="predicted"/>
<feature type="transmembrane region" description="Helical" evidence="5">
    <location>
        <begin position="55"/>
        <end position="78"/>
    </location>
</feature>
<feature type="transmembrane region" description="Helical" evidence="5">
    <location>
        <begin position="90"/>
        <end position="115"/>
    </location>
</feature>
<feature type="transmembrane region" description="Helical" evidence="5">
    <location>
        <begin position="254"/>
        <end position="275"/>
    </location>
</feature>
<comment type="subcellular location">
    <subcellularLocation>
        <location evidence="1">Membrane</location>
        <topology evidence="1">Multi-pass membrane protein</topology>
    </subcellularLocation>
</comment>
<reference evidence="6 7" key="1">
    <citation type="submission" date="2024-09" db="EMBL/GenBank/DDBJ databases">
        <authorList>
            <person name="Sun Q."/>
            <person name="Mori K."/>
        </authorList>
    </citation>
    <scope>NUCLEOTIDE SEQUENCE [LARGE SCALE GENOMIC DNA]</scope>
    <source>
        <strain evidence="6 7">TBRC 1432</strain>
    </source>
</reference>
<evidence type="ECO:0000313" key="7">
    <source>
        <dbReference type="Proteomes" id="UP001589810"/>
    </source>
</evidence>
<dbReference type="RefSeq" id="WP_273944021.1">
    <property type="nucleotide sequence ID" value="NZ_CP097263.1"/>
</dbReference>
<evidence type="ECO:0000256" key="4">
    <source>
        <dbReference type="ARBA" id="ARBA00023136"/>
    </source>
</evidence>
<gene>
    <name evidence="6" type="ORF">ACFFH7_44240</name>
</gene>
<dbReference type="EMBL" id="JBHLUD010000016">
    <property type="protein sequence ID" value="MFC0548581.1"/>
    <property type="molecule type" value="Genomic_DNA"/>
</dbReference>
<accession>A0ABV6N9D5</accession>
<feature type="transmembrane region" description="Helical" evidence="5">
    <location>
        <begin position="21"/>
        <end position="43"/>
    </location>
</feature>
<keyword evidence="2 5" id="KW-0812">Transmembrane</keyword>
<dbReference type="PANTHER" id="PTHR47547:SF1">
    <property type="entry name" value="ASPARTATE-PROTON SYMPORTER"/>
    <property type="match status" value="1"/>
</dbReference>
<feature type="transmembrane region" description="Helical" evidence="5">
    <location>
        <begin position="181"/>
        <end position="202"/>
    </location>
</feature>
<feature type="transmembrane region" description="Helical" evidence="5">
    <location>
        <begin position="295"/>
        <end position="315"/>
    </location>
</feature>
<feature type="transmembrane region" description="Helical" evidence="5">
    <location>
        <begin position="358"/>
        <end position="377"/>
    </location>
</feature>
<evidence type="ECO:0000256" key="5">
    <source>
        <dbReference type="SAM" id="Phobius"/>
    </source>
</evidence>
<dbReference type="Gene3D" id="1.20.1740.10">
    <property type="entry name" value="Amino acid/polyamine transporter I"/>
    <property type="match status" value="1"/>
</dbReference>
<keyword evidence="4 5" id="KW-0472">Membrane</keyword>
<feature type="transmembrane region" description="Helical" evidence="5">
    <location>
        <begin position="383"/>
        <end position="405"/>
    </location>
</feature>